<protein>
    <submittedName>
        <fullName evidence="1">Uncharacterized protein</fullName>
    </submittedName>
</protein>
<evidence type="ECO:0000313" key="1">
    <source>
        <dbReference type="EMBL" id="KAK4016703.1"/>
    </source>
</evidence>
<dbReference type="Proteomes" id="UP001234178">
    <property type="component" value="Unassembled WGS sequence"/>
</dbReference>
<evidence type="ECO:0000313" key="2">
    <source>
        <dbReference type="Proteomes" id="UP001234178"/>
    </source>
</evidence>
<organism evidence="1 2">
    <name type="scientific">Daphnia magna</name>
    <dbReference type="NCBI Taxonomy" id="35525"/>
    <lineage>
        <taxon>Eukaryota</taxon>
        <taxon>Metazoa</taxon>
        <taxon>Ecdysozoa</taxon>
        <taxon>Arthropoda</taxon>
        <taxon>Crustacea</taxon>
        <taxon>Branchiopoda</taxon>
        <taxon>Diplostraca</taxon>
        <taxon>Cladocera</taxon>
        <taxon>Anomopoda</taxon>
        <taxon>Daphniidae</taxon>
        <taxon>Daphnia</taxon>
    </lineage>
</organism>
<gene>
    <name evidence="1" type="ORF">OUZ56_031666</name>
</gene>
<reference evidence="1 2" key="1">
    <citation type="journal article" date="2023" name="Nucleic Acids Res.">
        <title>The hologenome of Daphnia magna reveals possible DNA methylation and microbiome-mediated evolution of the host genome.</title>
        <authorList>
            <person name="Chaturvedi A."/>
            <person name="Li X."/>
            <person name="Dhandapani V."/>
            <person name="Marshall H."/>
            <person name="Kissane S."/>
            <person name="Cuenca-Cambronero M."/>
            <person name="Asole G."/>
            <person name="Calvet F."/>
            <person name="Ruiz-Romero M."/>
            <person name="Marangio P."/>
            <person name="Guigo R."/>
            <person name="Rago D."/>
            <person name="Mirbahai L."/>
            <person name="Eastwood N."/>
            <person name="Colbourne J.K."/>
            <person name="Zhou J."/>
            <person name="Mallon E."/>
            <person name="Orsini L."/>
        </authorList>
    </citation>
    <scope>NUCLEOTIDE SEQUENCE [LARGE SCALE GENOMIC DNA]</scope>
    <source>
        <strain evidence="1">LRV0_1</strain>
    </source>
</reference>
<sequence length="64" mass="7540">MDESMNVVDKEERSRADMFLLETPANYIEATGRNVWIVCWTDERVQETTPRFPRCEKSLWGSTN</sequence>
<accession>A0ABQ9ZV78</accession>
<keyword evidence="2" id="KW-1185">Reference proteome</keyword>
<dbReference type="EMBL" id="JAOYFB010000005">
    <property type="protein sequence ID" value="KAK4016703.1"/>
    <property type="molecule type" value="Genomic_DNA"/>
</dbReference>
<comment type="caution">
    <text evidence="1">The sequence shown here is derived from an EMBL/GenBank/DDBJ whole genome shotgun (WGS) entry which is preliminary data.</text>
</comment>
<proteinExistence type="predicted"/>
<name>A0ABQ9ZV78_9CRUS</name>